<dbReference type="Pfam" id="PF01042">
    <property type="entry name" value="Ribonuc_L-PSP"/>
    <property type="match status" value="1"/>
</dbReference>
<sequence length="164" mass="16653">MKTGAELADPEGAPPPAGPYSQVARVPLGDAGTLLLVSGQVAVAPDGSVSAPGDMAAQSEAVLDAIEALVRAEGGTLADVLNIRTFVTDMDALPAYAAARRRRFPGTPPTSTTVAVSALFKPGAVIEAEAVAVVPARRPPGGRDHLPESDAPRLSDARDPRAAK</sequence>
<dbReference type="PANTHER" id="PTHR11803:SF58">
    <property type="entry name" value="PROTEIN HMF1-RELATED"/>
    <property type="match status" value="1"/>
</dbReference>
<dbReference type="InterPro" id="IPR035959">
    <property type="entry name" value="RutC-like_sf"/>
</dbReference>
<protein>
    <submittedName>
        <fullName evidence="3">RidA family protein</fullName>
    </submittedName>
</protein>
<comment type="caution">
    <text evidence="3">The sequence shown here is derived from an EMBL/GenBank/DDBJ whole genome shotgun (WGS) entry which is preliminary data.</text>
</comment>
<dbReference type="CDD" id="cd00448">
    <property type="entry name" value="YjgF_YER057c_UK114_family"/>
    <property type="match status" value="1"/>
</dbReference>
<reference evidence="3 4" key="1">
    <citation type="submission" date="2023-01" db="EMBL/GenBank/DDBJ databases">
        <title>Draft genome sequence of Nocardiopsis sp. RSe5-2 isolated from halophytes.</title>
        <authorList>
            <person name="Duangmal K."/>
            <person name="Chantavorakit T."/>
        </authorList>
    </citation>
    <scope>NUCLEOTIDE SEQUENCE [LARGE SCALE GENOMIC DNA]</scope>
    <source>
        <strain evidence="3 4">RSe5-2</strain>
    </source>
</reference>
<dbReference type="SUPFAM" id="SSF55298">
    <property type="entry name" value="YjgF-like"/>
    <property type="match status" value="1"/>
</dbReference>
<gene>
    <name evidence="3" type="ORF">O4J56_24765</name>
</gene>
<evidence type="ECO:0000256" key="1">
    <source>
        <dbReference type="ARBA" id="ARBA00010552"/>
    </source>
</evidence>
<dbReference type="InterPro" id="IPR006175">
    <property type="entry name" value="YjgF/YER057c/UK114"/>
</dbReference>
<evidence type="ECO:0000313" key="3">
    <source>
        <dbReference type="EMBL" id="MDA2813880.1"/>
    </source>
</evidence>
<evidence type="ECO:0000313" key="4">
    <source>
        <dbReference type="Proteomes" id="UP001527866"/>
    </source>
</evidence>
<dbReference type="EMBL" id="JAQFWQ010000094">
    <property type="protein sequence ID" value="MDA2813880.1"/>
    <property type="molecule type" value="Genomic_DNA"/>
</dbReference>
<feature type="compositionally biased region" description="Low complexity" evidence="2">
    <location>
        <begin position="1"/>
        <end position="11"/>
    </location>
</feature>
<dbReference type="RefSeq" id="WP_270689083.1">
    <property type="nucleotide sequence ID" value="NZ_JAQFWQ010000094.1"/>
</dbReference>
<feature type="region of interest" description="Disordered" evidence="2">
    <location>
        <begin position="136"/>
        <end position="164"/>
    </location>
</feature>
<feature type="compositionally biased region" description="Basic and acidic residues" evidence="2">
    <location>
        <begin position="141"/>
        <end position="164"/>
    </location>
</feature>
<dbReference type="Gene3D" id="3.30.1330.40">
    <property type="entry name" value="RutC-like"/>
    <property type="match status" value="1"/>
</dbReference>
<comment type="similarity">
    <text evidence="1">Belongs to the RutC family.</text>
</comment>
<dbReference type="PANTHER" id="PTHR11803">
    <property type="entry name" value="2-IMINOBUTANOATE/2-IMINOPROPANOATE DEAMINASE RIDA"/>
    <property type="match status" value="1"/>
</dbReference>
<feature type="region of interest" description="Disordered" evidence="2">
    <location>
        <begin position="1"/>
        <end position="20"/>
    </location>
</feature>
<evidence type="ECO:0000256" key="2">
    <source>
        <dbReference type="SAM" id="MobiDB-lite"/>
    </source>
</evidence>
<dbReference type="Proteomes" id="UP001527866">
    <property type="component" value="Unassembled WGS sequence"/>
</dbReference>
<keyword evidence="4" id="KW-1185">Reference proteome</keyword>
<accession>A0ABT4UA97</accession>
<name>A0ABT4UA97_9ACTN</name>
<proteinExistence type="inferred from homology"/>
<organism evidence="3 4">
    <name type="scientific">Nocardiopsis endophytica</name>
    <dbReference type="NCBI Taxonomy" id="3018445"/>
    <lineage>
        <taxon>Bacteria</taxon>
        <taxon>Bacillati</taxon>
        <taxon>Actinomycetota</taxon>
        <taxon>Actinomycetes</taxon>
        <taxon>Streptosporangiales</taxon>
        <taxon>Nocardiopsidaceae</taxon>
        <taxon>Nocardiopsis</taxon>
    </lineage>
</organism>